<gene>
    <name evidence="1" type="ORF">HMPREF9695_03839</name>
</gene>
<keyword evidence="2" id="KW-1185">Reference proteome</keyword>
<proteinExistence type="predicted"/>
<sequence>MEQDERSLKECRKVNRHVTVPARVSSAARVLLIVSLFLADVFAAGASRPLRAQAQTAKIVGLGATTCQRFSDDVKANPAVRRDYLAWAQGFMSGIISSRPPGVDEGLDLAPVSFDLIKQLHYLEDYCARNVSLDFSDAVAALYKRLRQEGKT</sequence>
<dbReference type="eggNOG" id="ENOG50346ZH">
    <property type="taxonomic scope" value="Bacteria"/>
</dbReference>
<organism evidence="1 2">
    <name type="scientific">Afipia broomeae ATCC 49717</name>
    <dbReference type="NCBI Taxonomy" id="883078"/>
    <lineage>
        <taxon>Bacteria</taxon>
        <taxon>Pseudomonadati</taxon>
        <taxon>Pseudomonadota</taxon>
        <taxon>Alphaproteobacteria</taxon>
        <taxon>Hyphomicrobiales</taxon>
        <taxon>Nitrobacteraceae</taxon>
        <taxon>Afipia</taxon>
    </lineage>
</organism>
<dbReference type="PATRIC" id="fig|883078.3.peg.3973"/>
<evidence type="ECO:0000313" key="2">
    <source>
        <dbReference type="Proteomes" id="UP000001096"/>
    </source>
</evidence>
<accession>K8P7F0</accession>
<dbReference type="Proteomes" id="UP000001096">
    <property type="component" value="Unassembled WGS sequence"/>
</dbReference>
<dbReference type="EMBL" id="AGWX01000004">
    <property type="protein sequence ID" value="EKS37421.1"/>
    <property type="molecule type" value="Genomic_DNA"/>
</dbReference>
<protein>
    <submittedName>
        <fullName evidence="1">Uncharacterized protein</fullName>
    </submittedName>
</protein>
<name>K8P7F0_9BRAD</name>
<comment type="caution">
    <text evidence="1">The sequence shown here is derived from an EMBL/GenBank/DDBJ whole genome shotgun (WGS) entry which is preliminary data.</text>
</comment>
<reference evidence="1 2" key="1">
    <citation type="submission" date="2012-04" db="EMBL/GenBank/DDBJ databases">
        <title>The Genome Sequence of Afipia broomeae ATCC 49717.</title>
        <authorList>
            <consortium name="The Broad Institute Genome Sequencing Platform"/>
            <person name="Earl A."/>
            <person name="Ward D."/>
            <person name="Feldgarden M."/>
            <person name="Gevers D."/>
            <person name="Huys G."/>
            <person name="Walker B."/>
            <person name="Young S.K."/>
            <person name="Zeng Q."/>
            <person name="Gargeya S."/>
            <person name="Fitzgerald M."/>
            <person name="Haas B."/>
            <person name="Abouelleil A."/>
            <person name="Alvarado L."/>
            <person name="Arachchi H.M."/>
            <person name="Berlin A."/>
            <person name="Chapman S.B."/>
            <person name="Goldberg J."/>
            <person name="Griggs A."/>
            <person name="Gujja S."/>
            <person name="Hansen M."/>
            <person name="Howarth C."/>
            <person name="Imamovic A."/>
            <person name="Larimer J."/>
            <person name="McCowen C."/>
            <person name="Montmayeur A."/>
            <person name="Murphy C."/>
            <person name="Neiman D."/>
            <person name="Pearson M."/>
            <person name="Priest M."/>
            <person name="Roberts A."/>
            <person name="Saif S."/>
            <person name="Shea T."/>
            <person name="Sisk P."/>
            <person name="Sykes S."/>
            <person name="Wortman J."/>
            <person name="Nusbaum C."/>
            <person name="Birren B."/>
        </authorList>
    </citation>
    <scope>NUCLEOTIDE SEQUENCE [LARGE SCALE GENOMIC DNA]</scope>
    <source>
        <strain evidence="1 2">ATCC 49717</strain>
    </source>
</reference>
<dbReference type="AlphaFoldDB" id="K8P7F0"/>
<dbReference type="HOGENOM" id="CLU_144007_0_0_5"/>
<evidence type="ECO:0000313" key="1">
    <source>
        <dbReference type="EMBL" id="EKS37421.1"/>
    </source>
</evidence>